<dbReference type="Pfam" id="PF10659">
    <property type="entry name" value="Trypan_glycop_C"/>
    <property type="match status" value="1"/>
</dbReference>
<feature type="region of interest" description="Disordered" evidence="9">
    <location>
        <begin position="426"/>
        <end position="457"/>
    </location>
</feature>
<dbReference type="VEuPathDB" id="TriTrypDB:TEOVI_000078900"/>
<dbReference type="Pfam" id="PF13206">
    <property type="entry name" value="VSG_B"/>
    <property type="match status" value="1"/>
</dbReference>
<evidence type="ECO:0000256" key="1">
    <source>
        <dbReference type="ARBA" id="ARBA00002523"/>
    </source>
</evidence>
<evidence type="ECO:0000256" key="8">
    <source>
        <dbReference type="ARBA" id="ARBA00023288"/>
    </source>
</evidence>
<comment type="subcellular location">
    <subcellularLocation>
        <location evidence="2">Cell membrane</location>
        <topology evidence="2">Lipid-anchor</topology>
        <topology evidence="2">GPI-anchor</topology>
    </subcellularLocation>
</comment>
<comment type="caution">
    <text evidence="13">The sequence shown here is derived from an EMBL/GenBank/DDBJ whole genome shotgun (WGS) entry which is preliminary data.</text>
</comment>
<dbReference type="GO" id="GO:0005886">
    <property type="term" value="C:plasma membrane"/>
    <property type="evidence" value="ECO:0007669"/>
    <property type="project" value="UniProtKB-SubCell"/>
</dbReference>
<evidence type="ECO:0000259" key="11">
    <source>
        <dbReference type="Pfam" id="PF10659"/>
    </source>
</evidence>
<evidence type="ECO:0000256" key="2">
    <source>
        <dbReference type="ARBA" id="ARBA00004609"/>
    </source>
</evidence>
<keyword evidence="6" id="KW-0472">Membrane</keyword>
<accession>A0A1G4IAF5</accession>
<evidence type="ECO:0000256" key="6">
    <source>
        <dbReference type="ARBA" id="ARBA00023136"/>
    </source>
</evidence>
<keyword evidence="14" id="KW-1185">Reference proteome</keyword>
<evidence type="ECO:0000256" key="7">
    <source>
        <dbReference type="ARBA" id="ARBA00023180"/>
    </source>
</evidence>
<evidence type="ECO:0000256" key="5">
    <source>
        <dbReference type="ARBA" id="ARBA00022729"/>
    </source>
</evidence>
<dbReference type="GeneID" id="92374729"/>
<gene>
    <name evidence="13" type="ORF">TEOVI_000078900</name>
</gene>
<dbReference type="Proteomes" id="UP000195570">
    <property type="component" value="Unassembled WGS sequence"/>
</dbReference>
<evidence type="ECO:0000259" key="12">
    <source>
        <dbReference type="Pfam" id="PF13206"/>
    </source>
</evidence>
<dbReference type="RefSeq" id="XP_067080235.1">
    <property type="nucleotide sequence ID" value="XM_067224134.1"/>
</dbReference>
<feature type="compositionally biased region" description="Low complexity" evidence="9">
    <location>
        <begin position="443"/>
        <end position="457"/>
    </location>
</feature>
<proteinExistence type="predicted"/>
<keyword evidence="8" id="KW-0449">Lipoprotein</keyword>
<protein>
    <submittedName>
        <fullName evidence="13">Trypanosomal VSG domain containing protein, putative</fullName>
    </submittedName>
</protein>
<dbReference type="InterPro" id="IPR019609">
    <property type="entry name" value="Variant_surf_glycoprt_trypan_C"/>
</dbReference>
<evidence type="ECO:0000256" key="10">
    <source>
        <dbReference type="SAM" id="SignalP"/>
    </source>
</evidence>
<feature type="chain" id="PRO_5009235325" evidence="10">
    <location>
        <begin position="23"/>
        <end position="485"/>
    </location>
</feature>
<evidence type="ECO:0000256" key="9">
    <source>
        <dbReference type="SAM" id="MobiDB-lite"/>
    </source>
</evidence>
<evidence type="ECO:0000313" key="13">
    <source>
        <dbReference type="EMBL" id="SCU69232.1"/>
    </source>
</evidence>
<dbReference type="EMBL" id="CZPT02001181">
    <property type="protein sequence ID" value="SCU69232.1"/>
    <property type="molecule type" value="Genomic_DNA"/>
</dbReference>
<feature type="signal peptide" evidence="10">
    <location>
        <begin position="1"/>
        <end position="22"/>
    </location>
</feature>
<feature type="domain" description="Trypanosome variant surface glycoprotein B-type N-terminal" evidence="12">
    <location>
        <begin position="16"/>
        <end position="365"/>
    </location>
</feature>
<reference evidence="13" key="1">
    <citation type="submission" date="2016-09" db="EMBL/GenBank/DDBJ databases">
        <authorList>
            <person name="Hebert L."/>
            <person name="Moumen B."/>
        </authorList>
    </citation>
    <scope>NUCLEOTIDE SEQUENCE [LARGE SCALE GENOMIC DNA]</scope>
    <source>
        <strain evidence="13">OVI</strain>
    </source>
</reference>
<keyword evidence="7" id="KW-0325">Glycoprotein</keyword>
<evidence type="ECO:0000313" key="14">
    <source>
        <dbReference type="Proteomes" id="UP000195570"/>
    </source>
</evidence>
<keyword evidence="4" id="KW-0336">GPI-anchor</keyword>
<keyword evidence="5 10" id="KW-0732">Signal</keyword>
<comment type="function">
    <text evidence="1">VSG forms a coat on the surface of the parasite. The trypanosome evades the immune response of the host by expressing a series of antigenically distinct VSGs from an estimated 1000 VSG genes.</text>
</comment>
<name>A0A1G4IAF5_TRYEQ</name>
<dbReference type="InterPro" id="IPR025932">
    <property type="entry name" value="Trypano_VSG_B_N_dom"/>
</dbReference>
<dbReference type="AlphaFoldDB" id="A0A1G4IAF5"/>
<evidence type="ECO:0000256" key="4">
    <source>
        <dbReference type="ARBA" id="ARBA00022622"/>
    </source>
</evidence>
<feature type="region of interest" description="Disordered" evidence="9">
    <location>
        <begin position="381"/>
        <end position="408"/>
    </location>
</feature>
<sequence>MKLAVGAAAVYFLLDVITRTEAAATDGVNAPIFPALCSALQLGDGDIEFVSSLYSEQPPLDDLYKLNMSLADTKWRASFVSKEGTTPATAKPKPGHGMNEEWQEKWTMWATAAADLAVDKAEQTIQQKYHIANIKPAQKRKLKQALAEITEAAHTLQTQQTSETEKPADDKELREQLLIALYGEPDTNKDQPENNKLFGAPPAAYATECAKTPPAGPAKSLAATIYCVCGTANTQSVKPCNKKHGTAVDWEVGTAPQASKWSHIRSICPNITKNKISANQLAALLEALKAPMNTQSADIYYGQPGESTCDGQANGACVKFAGAAQGRTLETEKITWLHGLQQIHDRLAAREQYNQQQQHKTEAIKQLAQLAGQVASRARYMEEPEHQQQNSDTSQPGSKDKQATACNNHQTNSTCAAANCKWEETEETKGTCKPKDGEGQRDAAGTEGTTKEGGAAATGCVAHKDKAACENDKTGDKQNFAFRKR</sequence>
<feature type="compositionally biased region" description="Polar residues" evidence="9">
    <location>
        <begin position="387"/>
        <end position="397"/>
    </location>
</feature>
<organism evidence="13 14">
    <name type="scientific">Trypanosoma equiperdum</name>
    <dbReference type="NCBI Taxonomy" id="5694"/>
    <lineage>
        <taxon>Eukaryota</taxon>
        <taxon>Discoba</taxon>
        <taxon>Euglenozoa</taxon>
        <taxon>Kinetoplastea</taxon>
        <taxon>Metakinetoplastina</taxon>
        <taxon>Trypanosomatida</taxon>
        <taxon>Trypanosomatidae</taxon>
        <taxon>Trypanosoma</taxon>
    </lineage>
</organism>
<keyword evidence="3" id="KW-1003">Cell membrane</keyword>
<feature type="compositionally biased region" description="Basic and acidic residues" evidence="9">
    <location>
        <begin position="426"/>
        <end position="441"/>
    </location>
</feature>
<dbReference type="GO" id="GO:0098552">
    <property type="term" value="C:side of membrane"/>
    <property type="evidence" value="ECO:0007669"/>
    <property type="project" value="UniProtKB-KW"/>
</dbReference>
<feature type="domain" description="Trypanosome variant surface glycoprotein C-terminal" evidence="11">
    <location>
        <begin position="406"/>
        <end position="484"/>
    </location>
</feature>
<evidence type="ECO:0000256" key="3">
    <source>
        <dbReference type="ARBA" id="ARBA00022475"/>
    </source>
</evidence>